<dbReference type="AlphaFoldDB" id="A0A8H6D5T9"/>
<gene>
    <name evidence="2" type="ORF">FMUND_12373</name>
</gene>
<proteinExistence type="predicted"/>
<evidence type="ECO:0000313" key="2">
    <source>
        <dbReference type="EMBL" id="KAF5704684.1"/>
    </source>
</evidence>
<evidence type="ECO:0000313" key="3">
    <source>
        <dbReference type="Proteomes" id="UP000544331"/>
    </source>
</evidence>
<dbReference type="OrthoDB" id="5071523at2759"/>
<organism evidence="2 3">
    <name type="scientific">Fusarium mundagurra</name>
    <dbReference type="NCBI Taxonomy" id="1567541"/>
    <lineage>
        <taxon>Eukaryota</taxon>
        <taxon>Fungi</taxon>
        <taxon>Dikarya</taxon>
        <taxon>Ascomycota</taxon>
        <taxon>Pezizomycotina</taxon>
        <taxon>Sordariomycetes</taxon>
        <taxon>Hypocreomycetidae</taxon>
        <taxon>Hypocreales</taxon>
        <taxon>Nectriaceae</taxon>
        <taxon>Fusarium</taxon>
        <taxon>Fusarium fujikuroi species complex</taxon>
    </lineage>
</organism>
<dbReference type="EMBL" id="JAAOAN010000507">
    <property type="protein sequence ID" value="KAF5704684.1"/>
    <property type="molecule type" value="Genomic_DNA"/>
</dbReference>
<feature type="compositionally biased region" description="Polar residues" evidence="1">
    <location>
        <begin position="54"/>
        <end position="69"/>
    </location>
</feature>
<name>A0A8H6D5T9_9HYPO</name>
<accession>A0A8H6D5T9</accession>
<evidence type="ECO:0000256" key="1">
    <source>
        <dbReference type="SAM" id="MobiDB-lite"/>
    </source>
</evidence>
<sequence length="276" mass="30598">MAAAVDVKSDGSVRDLSKGPLLDLESDLGWLCLNDRNNLSDDRMGIESPPDGQHVTSNESVQPLDSGPQSVMEADASDSDDKLQKLCTMLRRHEPAFLKFSQESPQILVNSVSAAKDLIQLTILVNKTNEEMAAKAKRQAEHDKNVMLILKNVDRAYQDIHTRIGTMQQRLDETVAENCTKINASTQECLNVTVAEMSAKFDASMQERFNETVAELFTKFDASMQNGAELYEQAVLSAFQESDIFETVIKKAVAKLQPRIVHPVDNGNNALDEDIQ</sequence>
<protein>
    <submittedName>
        <fullName evidence="2">Uncharacterized protein</fullName>
    </submittedName>
</protein>
<feature type="region of interest" description="Disordered" evidence="1">
    <location>
        <begin position="41"/>
        <end position="76"/>
    </location>
</feature>
<reference evidence="2 3" key="1">
    <citation type="submission" date="2020-05" db="EMBL/GenBank/DDBJ databases">
        <title>Identification and distribution of gene clusters putatively required for synthesis of sphingolipid metabolism inhibitors in phylogenetically diverse species of the filamentous fungus Fusarium.</title>
        <authorList>
            <person name="Kim H.-S."/>
            <person name="Busman M."/>
            <person name="Brown D.W."/>
            <person name="Divon H."/>
            <person name="Uhlig S."/>
            <person name="Proctor R.H."/>
        </authorList>
    </citation>
    <scope>NUCLEOTIDE SEQUENCE [LARGE SCALE GENOMIC DNA]</scope>
    <source>
        <strain evidence="2 3">NRRL 66235</strain>
    </source>
</reference>
<dbReference type="Proteomes" id="UP000544331">
    <property type="component" value="Unassembled WGS sequence"/>
</dbReference>
<comment type="caution">
    <text evidence="2">The sequence shown here is derived from an EMBL/GenBank/DDBJ whole genome shotgun (WGS) entry which is preliminary data.</text>
</comment>
<keyword evidence="3" id="KW-1185">Reference proteome</keyword>